<dbReference type="GO" id="GO:0004590">
    <property type="term" value="F:orotidine-5'-phosphate decarboxylase activity"/>
    <property type="evidence" value="ECO:0007669"/>
    <property type="project" value="InterPro"/>
</dbReference>
<evidence type="ECO:0000256" key="2">
    <source>
        <dbReference type="ARBA" id="ARBA00005014"/>
    </source>
</evidence>
<feature type="domain" description="Orotidine 5'-phosphate decarboxylase" evidence="7">
    <location>
        <begin position="13"/>
        <end position="214"/>
    </location>
</feature>
<keyword evidence="6" id="KW-0119">Carbohydrate metabolism</keyword>
<comment type="pathway">
    <text evidence="2">One-carbon metabolism; formaldehyde assimilation via RuMP pathway; D-fructose 6-phosphate from D-ribulose 5-phosphate and formaldehyde: step 1/2.</text>
</comment>
<dbReference type="CDD" id="cd04726">
    <property type="entry name" value="KGPDC_HPS"/>
    <property type="match status" value="1"/>
</dbReference>
<dbReference type="PANTHER" id="PTHR35039:SF3">
    <property type="entry name" value="3-KETO-L-GULONATE-6-PHOSPHATE DECARBOXYLASE SGBH-RELATED"/>
    <property type="match status" value="1"/>
</dbReference>
<evidence type="ECO:0000256" key="6">
    <source>
        <dbReference type="ARBA" id="ARBA00023277"/>
    </source>
</evidence>
<evidence type="ECO:0000256" key="5">
    <source>
        <dbReference type="ARBA" id="ARBA00023239"/>
    </source>
</evidence>
<evidence type="ECO:0000256" key="1">
    <source>
        <dbReference type="ARBA" id="ARBA00000718"/>
    </source>
</evidence>
<proteinExistence type="inferred from homology"/>
<organism evidence="8">
    <name type="scientific">Candidatus Kentrum sp. FM</name>
    <dbReference type="NCBI Taxonomy" id="2126340"/>
    <lineage>
        <taxon>Bacteria</taxon>
        <taxon>Pseudomonadati</taxon>
        <taxon>Pseudomonadota</taxon>
        <taxon>Gammaproteobacteria</taxon>
        <taxon>Candidatus Kentrum</taxon>
    </lineage>
</organism>
<keyword evidence="5" id="KW-0456">Lyase</keyword>
<dbReference type="InterPro" id="IPR013785">
    <property type="entry name" value="Aldolase_TIM"/>
</dbReference>
<dbReference type="NCBIfam" id="TIGR03128">
    <property type="entry name" value="RuMP_HxlA"/>
    <property type="match status" value="1"/>
</dbReference>
<dbReference type="InterPro" id="IPR011060">
    <property type="entry name" value="RibuloseP-bd_barrel"/>
</dbReference>
<dbReference type="EMBL" id="CAADEZ010000202">
    <property type="protein sequence ID" value="VFJ57844.1"/>
    <property type="molecule type" value="Genomic_DNA"/>
</dbReference>
<dbReference type="SUPFAM" id="SSF51366">
    <property type="entry name" value="Ribulose-phoshate binding barrel"/>
    <property type="match status" value="1"/>
</dbReference>
<dbReference type="SMART" id="SM00934">
    <property type="entry name" value="OMPdecase"/>
    <property type="match status" value="1"/>
</dbReference>
<dbReference type="PANTHER" id="PTHR35039">
    <property type="entry name" value="3-KETO-L-GULONATE-6-PHOSPHATE DECARBOXYLASE SGBH-RELATED"/>
    <property type="match status" value="1"/>
</dbReference>
<evidence type="ECO:0000256" key="4">
    <source>
        <dbReference type="ARBA" id="ARBA00012890"/>
    </source>
</evidence>
<accession>A0A450SV23</accession>
<dbReference type="Gene3D" id="3.20.20.70">
    <property type="entry name" value="Aldolase class I"/>
    <property type="match status" value="1"/>
</dbReference>
<dbReference type="GO" id="GO:0033982">
    <property type="term" value="F:3-dehydro-L-gulonate-6-phosphate decarboxylase activity"/>
    <property type="evidence" value="ECO:0007669"/>
    <property type="project" value="TreeGrafter"/>
</dbReference>
<dbReference type="InterPro" id="IPR001754">
    <property type="entry name" value="OMPdeCOase_dom"/>
</dbReference>
<comment type="catalytic activity">
    <reaction evidence="1">
        <text>D-ribulose 5-phosphate + formaldehyde = D-arabino-hex-3-ulose 6-phosphate</text>
        <dbReference type="Rhea" id="RHEA:25201"/>
        <dbReference type="ChEBI" id="CHEBI:16842"/>
        <dbReference type="ChEBI" id="CHEBI:58121"/>
        <dbReference type="ChEBI" id="CHEBI:58542"/>
        <dbReference type="EC" id="4.1.2.43"/>
    </reaction>
</comment>
<protein>
    <recommendedName>
        <fullName evidence="4">3-hexulose-6-phosphate synthase</fullName>
        <ecNumber evidence="4">4.1.2.43</ecNumber>
    </recommendedName>
</protein>
<dbReference type="InterPro" id="IPR017553">
    <property type="entry name" value="3-hexulose-6-phosphate_synth"/>
</dbReference>
<dbReference type="GO" id="GO:0006207">
    <property type="term" value="P:'de novo' pyrimidine nucleobase biosynthetic process"/>
    <property type="evidence" value="ECO:0007669"/>
    <property type="project" value="InterPro"/>
</dbReference>
<keyword evidence="8" id="KW-0413">Isomerase</keyword>
<evidence type="ECO:0000259" key="7">
    <source>
        <dbReference type="SMART" id="SM00934"/>
    </source>
</evidence>
<dbReference type="GO" id="GO:0016853">
    <property type="term" value="F:isomerase activity"/>
    <property type="evidence" value="ECO:0007669"/>
    <property type="project" value="UniProtKB-KW"/>
</dbReference>
<dbReference type="GO" id="GO:0019854">
    <property type="term" value="P:L-ascorbic acid catabolic process"/>
    <property type="evidence" value="ECO:0007669"/>
    <property type="project" value="TreeGrafter"/>
</dbReference>
<reference evidence="8" key="1">
    <citation type="submission" date="2019-02" db="EMBL/GenBank/DDBJ databases">
        <authorList>
            <person name="Gruber-Vodicka R. H."/>
            <person name="Seah K. B. B."/>
        </authorList>
    </citation>
    <scope>NUCLEOTIDE SEQUENCE</scope>
    <source>
        <strain evidence="8">BECK_BZ163</strain>
        <strain evidence="10">BECK_BZ164</strain>
        <strain evidence="9">BECK_BZ165</strain>
    </source>
</reference>
<dbReference type="EC" id="4.1.2.43" evidence="4"/>
<evidence type="ECO:0000256" key="3">
    <source>
        <dbReference type="ARBA" id="ARBA00006350"/>
    </source>
</evidence>
<comment type="similarity">
    <text evidence="3">Belongs to the HPS/KGPDC family. HPS subfamily.</text>
</comment>
<sequence>MTFAYSSIMYRPLLQIALDLLAFDKTMALAEAVAPYVDILEIGTPCIKYNGSRLVSELRERFPDKVILADLKTMDAGEYEAAPFYGAGADICTVLGVAGSGTISGVVKAAKAHNAEAQVDLINVADKPECARMSAGLGARIIGIHTGLDAQATGRTPFSDLREIASLDLNMRVSVAGGIELATIRQVVETGADIIVVGTAIHGAPSPAGVACKIRQLMDAATTFQQSNKKPSRLLSDSGLIDGMCAV</sequence>
<dbReference type="FunFam" id="3.20.20.70:FF:000022">
    <property type="entry name" value="3-keto-L-gulonate-6-phosphate decarboxylase UlaD"/>
    <property type="match status" value="1"/>
</dbReference>
<dbReference type="InterPro" id="IPR041710">
    <property type="entry name" value="HPS/KGPDC"/>
</dbReference>
<evidence type="ECO:0000313" key="10">
    <source>
        <dbReference type="EMBL" id="VFK24378.1"/>
    </source>
</evidence>
<dbReference type="EMBL" id="CAADFA010000987">
    <property type="protein sequence ID" value="VFJ77466.1"/>
    <property type="molecule type" value="Genomic_DNA"/>
</dbReference>
<dbReference type="Pfam" id="PF00215">
    <property type="entry name" value="OMPdecase"/>
    <property type="match status" value="1"/>
</dbReference>
<evidence type="ECO:0000313" key="8">
    <source>
        <dbReference type="EMBL" id="VFJ57844.1"/>
    </source>
</evidence>
<gene>
    <name evidence="8" type="ORF">BECKFM1743A_GA0114220_102023</name>
    <name evidence="10" type="ORF">BECKFM1743B_GA0114221_109882</name>
    <name evidence="9" type="ORF">BECKFM1743C_GA0114222_109872</name>
</gene>
<dbReference type="UniPathway" id="UPA00294">
    <property type="reaction ID" value="UER00434"/>
</dbReference>
<name>A0A450SV23_9GAMM</name>
<dbReference type="GO" id="GO:0043801">
    <property type="term" value="F:hexulose-6-phosphate synthase activity"/>
    <property type="evidence" value="ECO:0007669"/>
    <property type="project" value="UniProtKB-EC"/>
</dbReference>
<dbReference type="AlphaFoldDB" id="A0A450SV23"/>
<dbReference type="GO" id="GO:0019647">
    <property type="term" value="P:formaldehyde assimilation via ribulose monophosphate cycle"/>
    <property type="evidence" value="ECO:0007669"/>
    <property type="project" value="UniProtKB-UniPathway"/>
</dbReference>
<evidence type="ECO:0000313" key="9">
    <source>
        <dbReference type="EMBL" id="VFJ77466.1"/>
    </source>
</evidence>
<dbReference type="EMBL" id="CAADFL010000988">
    <property type="protein sequence ID" value="VFK24378.1"/>
    <property type="molecule type" value="Genomic_DNA"/>
</dbReference>